<accession>A0ABD5BJ35</accession>
<proteinExistence type="predicted"/>
<gene>
    <name evidence="1" type="ORF">RF091_14335</name>
</gene>
<dbReference type="GO" id="GO:0016787">
    <property type="term" value="F:hydrolase activity"/>
    <property type="evidence" value="ECO:0007669"/>
    <property type="project" value="UniProtKB-KW"/>
</dbReference>
<organism evidence="1 2">
    <name type="scientific">Serratia marcescens</name>
    <dbReference type="NCBI Taxonomy" id="615"/>
    <lineage>
        <taxon>Bacteria</taxon>
        <taxon>Pseudomonadati</taxon>
        <taxon>Pseudomonadota</taxon>
        <taxon>Gammaproteobacteria</taxon>
        <taxon>Enterobacterales</taxon>
        <taxon>Yersiniaceae</taxon>
        <taxon>Serratia</taxon>
    </lineage>
</organism>
<evidence type="ECO:0000313" key="1">
    <source>
        <dbReference type="EMBL" id="MDQ9556686.1"/>
    </source>
</evidence>
<feature type="non-terminal residue" evidence="1">
    <location>
        <position position="1"/>
    </location>
</feature>
<keyword evidence="1" id="KW-0378">Hydrolase</keyword>
<dbReference type="Gene3D" id="3.40.50.1820">
    <property type="entry name" value="alpha/beta hydrolase"/>
    <property type="match status" value="1"/>
</dbReference>
<dbReference type="AlphaFoldDB" id="A0ABD5BJ35"/>
<protein>
    <submittedName>
        <fullName evidence="1">Alpha/beta hydrolase</fullName>
    </submittedName>
</protein>
<reference evidence="1 2" key="1">
    <citation type="submission" date="2023-07" db="EMBL/GenBank/DDBJ databases">
        <title>Pathogens genome sequencing project 196.</title>
        <authorList>
            <person name="Cao X."/>
        </authorList>
    </citation>
    <scope>NUCLEOTIDE SEQUENCE [LARGE SCALE GENOMIC DNA]</scope>
    <source>
        <strain evidence="1 2">SM41</strain>
    </source>
</reference>
<dbReference type="Proteomes" id="UP001234811">
    <property type="component" value="Unassembled WGS sequence"/>
</dbReference>
<feature type="non-terminal residue" evidence="1">
    <location>
        <position position="75"/>
    </location>
</feature>
<evidence type="ECO:0000313" key="2">
    <source>
        <dbReference type="Proteomes" id="UP001234811"/>
    </source>
</evidence>
<comment type="caution">
    <text evidence="1">The sequence shown here is derived from an EMBL/GenBank/DDBJ whole genome shotgun (WGS) entry which is preliminary data.</text>
</comment>
<dbReference type="InterPro" id="IPR029058">
    <property type="entry name" value="AB_hydrolase_fold"/>
</dbReference>
<name>A0ABD5BJ35_SERMA</name>
<sequence>WKPEYDRWVDMLAGLNNGPGHRLVAWNSALIYDMIFTQPVYYEFKDLQTPTTLMIGTADTTAIGSDIAPPAVKAR</sequence>
<dbReference type="EMBL" id="JAVIPQ010000216">
    <property type="protein sequence ID" value="MDQ9556686.1"/>
    <property type="molecule type" value="Genomic_DNA"/>
</dbReference>